<dbReference type="InterPro" id="IPR006309">
    <property type="entry name" value="DnaQ_proteo"/>
</dbReference>
<evidence type="ECO:0000256" key="2">
    <source>
        <dbReference type="ARBA" id="ARBA00012417"/>
    </source>
</evidence>
<dbReference type="InterPro" id="IPR006054">
    <property type="entry name" value="DnaQ"/>
</dbReference>
<organism evidence="21 22">
    <name type="scientific">Celeribacter marinus</name>
    <dbReference type="NCBI Taxonomy" id="1397108"/>
    <lineage>
        <taxon>Bacteria</taxon>
        <taxon>Pseudomonadati</taxon>
        <taxon>Pseudomonadota</taxon>
        <taxon>Alphaproteobacteria</taxon>
        <taxon>Rhodobacterales</taxon>
        <taxon>Roseobacteraceae</taxon>
        <taxon>Celeribacter</taxon>
    </lineage>
</organism>
<evidence type="ECO:0000256" key="14">
    <source>
        <dbReference type="ARBA" id="ARBA00025483"/>
    </source>
</evidence>
<dbReference type="GO" id="GO:0045004">
    <property type="term" value="P:DNA replication proofreading"/>
    <property type="evidence" value="ECO:0007669"/>
    <property type="project" value="TreeGrafter"/>
</dbReference>
<evidence type="ECO:0000256" key="7">
    <source>
        <dbReference type="ARBA" id="ARBA00022722"/>
    </source>
</evidence>
<dbReference type="NCBIfam" id="NF004316">
    <property type="entry name" value="PRK05711.1"/>
    <property type="match status" value="1"/>
</dbReference>
<dbReference type="FunFam" id="3.30.420.10:FF:000012">
    <property type="entry name" value="DNA polymerase III subunit epsilon"/>
    <property type="match status" value="1"/>
</dbReference>
<feature type="binding site" evidence="18">
    <location>
        <position position="9"/>
    </location>
    <ligand>
        <name>substrate</name>
    </ligand>
</feature>
<dbReference type="SMART" id="SM00479">
    <property type="entry name" value="EXOIII"/>
    <property type="match status" value="1"/>
</dbReference>
<evidence type="ECO:0000256" key="16">
    <source>
        <dbReference type="ARBA" id="ARBA00049244"/>
    </source>
</evidence>
<evidence type="ECO:0000256" key="5">
    <source>
        <dbReference type="ARBA" id="ARBA00022695"/>
    </source>
</evidence>
<keyword evidence="10 20" id="KW-0269">Exonuclease</keyword>
<accession>A0A0N9ZJ15</accession>
<dbReference type="GO" id="GO:0003677">
    <property type="term" value="F:DNA binding"/>
    <property type="evidence" value="ECO:0007669"/>
    <property type="project" value="InterPro"/>
</dbReference>
<dbReference type="STRING" id="1397108.IMCC12053_1768"/>
<feature type="binding site" evidence="19">
    <location>
        <position position="7"/>
    </location>
    <ligand>
        <name>a divalent metal cation</name>
        <dbReference type="ChEBI" id="CHEBI:60240"/>
        <label>1</label>
        <note>catalytic</note>
    </ligand>
</feature>
<evidence type="ECO:0000256" key="13">
    <source>
        <dbReference type="ARBA" id="ARBA00023211"/>
    </source>
</evidence>
<dbReference type="KEGG" id="cmar:IMCC12053_1768"/>
<keyword evidence="7 20" id="KW-0540">Nuclease</keyword>
<feature type="binding site" evidence="18">
    <location>
        <position position="57"/>
    </location>
    <ligand>
        <name>substrate</name>
    </ligand>
</feature>
<keyword evidence="5 20" id="KW-0548">Nucleotidyltransferase</keyword>
<dbReference type="Gene3D" id="3.30.420.10">
    <property type="entry name" value="Ribonuclease H-like superfamily/Ribonuclease H"/>
    <property type="match status" value="1"/>
</dbReference>
<keyword evidence="22" id="KW-1185">Reference proteome</keyword>
<comment type="cofactor">
    <cofactor evidence="1 20">
        <name>Mn(2+)</name>
        <dbReference type="ChEBI" id="CHEBI:29035"/>
    </cofactor>
</comment>
<keyword evidence="13 19" id="KW-0464">Manganese</keyword>
<dbReference type="InterPro" id="IPR036397">
    <property type="entry name" value="RNaseH_sf"/>
</dbReference>
<keyword evidence="11 19" id="KW-0460">Magnesium</keyword>
<evidence type="ECO:0000256" key="10">
    <source>
        <dbReference type="ARBA" id="ARBA00022839"/>
    </source>
</evidence>
<keyword evidence="8 19" id="KW-0479">Metal-binding</keyword>
<keyword evidence="9 20" id="KW-0378">Hydrolase</keyword>
<dbReference type="NCBIfam" id="TIGR01406">
    <property type="entry name" value="dnaQ_proteo"/>
    <property type="match status" value="1"/>
</dbReference>
<feature type="binding site" evidence="18">
    <location>
        <position position="168"/>
    </location>
    <ligand>
        <name>substrate</name>
    </ligand>
</feature>
<dbReference type="GO" id="GO:0046872">
    <property type="term" value="F:metal ion binding"/>
    <property type="evidence" value="ECO:0007669"/>
    <property type="project" value="UniProtKB-KW"/>
</dbReference>
<dbReference type="GO" id="GO:0008408">
    <property type="term" value="F:3'-5' exonuclease activity"/>
    <property type="evidence" value="ECO:0007669"/>
    <property type="project" value="TreeGrafter"/>
</dbReference>
<dbReference type="SUPFAM" id="SSF53098">
    <property type="entry name" value="Ribonuclease H-like"/>
    <property type="match status" value="1"/>
</dbReference>
<feature type="binding site" evidence="18">
    <location>
        <position position="7"/>
    </location>
    <ligand>
        <name>substrate</name>
    </ligand>
</feature>
<evidence type="ECO:0000256" key="8">
    <source>
        <dbReference type="ARBA" id="ARBA00022723"/>
    </source>
</evidence>
<dbReference type="InterPro" id="IPR012337">
    <property type="entry name" value="RNaseH-like_sf"/>
</dbReference>
<dbReference type="RefSeq" id="WP_062218106.1">
    <property type="nucleotide sequence ID" value="NZ_CP012023.1"/>
</dbReference>
<comment type="cofactor">
    <cofactor evidence="19">
        <name>Mg(2+)</name>
        <dbReference type="ChEBI" id="CHEBI:18420"/>
    </cofactor>
    <cofactor evidence="19">
        <name>Mn(2+)</name>
        <dbReference type="ChEBI" id="CHEBI:29035"/>
    </cofactor>
    <text evidence="19">Binds 2 divalent metal cations. Magnesium or manganese.</text>
</comment>
<comment type="catalytic activity">
    <reaction evidence="16 20">
        <text>DNA(n) + a 2'-deoxyribonucleoside 5'-triphosphate = DNA(n+1) + diphosphate</text>
        <dbReference type="Rhea" id="RHEA:22508"/>
        <dbReference type="Rhea" id="RHEA-COMP:17339"/>
        <dbReference type="Rhea" id="RHEA-COMP:17340"/>
        <dbReference type="ChEBI" id="CHEBI:33019"/>
        <dbReference type="ChEBI" id="CHEBI:61560"/>
        <dbReference type="ChEBI" id="CHEBI:173112"/>
        <dbReference type="EC" id="2.7.7.7"/>
    </reaction>
</comment>
<dbReference type="GO" id="GO:0005829">
    <property type="term" value="C:cytosol"/>
    <property type="evidence" value="ECO:0007669"/>
    <property type="project" value="TreeGrafter"/>
</dbReference>
<comment type="function">
    <text evidence="14 20">DNA polymerase III is a complex, multichain enzyme responsible for most of the replicative synthesis in bacteria. The epsilon subunit contain the editing function and is a proofreading 3'-5' exonuclease.</text>
</comment>
<dbReference type="PANTHER" id="PTHR30231">
    <property type="entry name" value="DNA POLYMERASE III SUBUNIT EPSILON"/>
    <property type="match status" value="1"/>
</dbReference>
<feature type="active site" description="Proton acceptor" evidence="17">
    <location>
        <position position="163"/>
    </location>
</feature>
<keyword evidence="6 20" id="KW-0235">DNA replication</keyword>
<evidence type="ECO:0000256" key="3">
    <source>
        <dbReference type="ARBA" id="ARBA00020352"/>
    </source>
</evidence>
<feature type="binding site" evidence="19">
    <location>
        <position position="168"/>
    </location>
    <ligand>
        <name>a divalent metal cation</name>
        <dbReference type="ChEBI" id="CHEBI:60240"/>
        <label>1</label>
        <note>catalytic</note>
    </ligand>
</feature>
<evidence type="ECO:0000256" key="11">
    <source>
        <dbReference type="ARBA" id="ARBA00022842"/>
    </source>
</evidence>
<dbReference type="GO" id="GO:0003887">
    <property type="term" value="F:DNA-directed DNA polymerase activity"/>
    <property type="evidence" value="ECO:0007669"/>
    <property type="project" value="UniProtKB-KW"/>
</dbReference>
<evidence type="ECO:0000256" key="15">
    <source>
        <dbReference type="ARBA" id="ARBA00026073"/>
    </source>
</evidence>
<protein>
    <recommendedName>
        <fullName evidence="3 20">DNA polymerase III subunit epsilon</fullName>
        <ecNumber evidence="2 20">2.7.7.7</ecNumber>
    </recommendedName>
</protein>
<evidence type="ECO:0000313" key="21">
    <source>
        <dbReference type="EMBL" id="ALI55715.1"/>
    </source>
</evidence>
<dbReference type="Proteomes" id="UP000064920">
    <property type="component" value="Chromosome"/>
</dbReference>
<dbReference type="PATRIC" id="fig|1397108.4.peg.1805"/>
<evidence type="ECO:0000256" key="9">
    <source>
        <dbReference type="ARBA" id="ARBA00022801"/>
    </source>
</evidence>
<dbReference type="NCBIfam" id="TIGR00573">
    <property type="entry name" value="dnaq"/>
    <property type="match status" value="1"/>
</dbReference>
<dbReference type="EC" id="2.7.7.7" evidence="2 20"/>
<dbReference type="Pfam" id="PF00929">
    <property type="entry name" value="RNase_T"/>
    <property type="match status" value="1"/>
</dbReference>
<dbReference type="AlphaFoldDB" id="A0A0N9ZJ15"/>
<dbReference type="PANTHER" id="PTHR30231:SF41">
    <property type="entry name" value="DNA POLYMERASE III SUBUNIT EPSILON"/>
    <property type="match status" value="1"/>
</dbReference>
<evidence type="ECO:0000256" key="12">
    <source>
        <dbReference type="ARBA" id="ARBA00022932"/>
    </source>
</evidence>
<evidence type="ECO:0000313" key="22">
    <source>
        <dbReference type="Proteomes" id="UP000064920"/>
    </source>
</evidence>
<evidence type="ECO:0000256" key="19">
    <source>
        <dbReference type="PIRSR" id="PIRSR606309-3"/>
    </source>
</evidence>
<evidence type="ECO:0000256" key="18">
    <source>
        <dbReference type="PIRSR" id="PIRSR606309-2"/>
    </source>
</evidence>
<sequence length="246" mass="27182">MREIVLDTETTGFDPHRGDRLVEIGAIELLNHMPTGRTYHQYIFPERDMPDGAFGVHGIGPDLLVPPRPPKAGEVILKDKPLFKAIAKDFLDFIGNSKLVIHNAAFDMKFLNAELKTHGFPSLPWEQAIDTLAIARKKFPGSPATLDALCRRFSIDNSSRTLHGALLDSEILAEVYLELIGGRQPDLVLAPVGSSVKSSENDSAEETWRPIRRPVPLHACITDEEAAAHTAFVDKLGDGALWKKFN</sequence>
<name>A0A0N9ZJ15_9RHOB</name>
<dbReference type="CDD" id="cd06131">
    <property type="entry name" value="DNA_pol_III_epsilon_Ecoli_like"/>
    <property type="match status" value="1"/>
</dbReference>
<dbReference type="OrthoDB" id="9804290at2"/>
<dbReference type="EMBL" id="CP012023">
    <property type="protein sequence ID" value="ALI55715.1"/>
    <property type="molecule type" value="Genomic_DNA"/>
</dbReference>
<evidence type="ECO:0000256" key="1">
    <source>
        <dbReference type="ARBA" id="ARBA00001936"/>
    </source>
</evidence>
<comment type="subunit">
    <text evidence="15 20">DNA polymerase III contains a core (composed of alpha, epsilon and theta chains) that associates with a tau subunit. This core dimerizes to form the POLIII' complex. PolIII' associates with the gamma complex (composed of gamma, delta, delta', psi and chi chains) and with the beta chain to form the complete DNA polymerase III complex.</text>
</comment>
<evidence type="ECO:0000256" key="17">
    <source>
        <dbReference type="PIRSR" id="PIRSR606309-1"/>
    </source>
</evidence>
<evidence type="ECO:0000256" key="6">
    <source>
        <dbReference type="ARBA" id="ARBA00022705"/>
    </source>
</evidence>
<feature type="binding site" evidence="19">
    <location>
        <position position="9"/>
    </location>
    <ligand>
        <name>a divalent metal cation</name>
        <dbReference type="ChEBI" id="CHEBI:60240"/>
        <label>1</label>
        <note>catalytic</note>
    </ligand>
</feature>
<evidence type="ECO:0000256" key="20">
    <source>
        <dbReference type="RuleBase" id="RU364087"/>
    </source>
</evidence>
<proteinExistence type="predicted"/>
<keyword evidence="4 20" id="KW-0808">Transferase</keyword>
<evidence type="ECO:0000256" key="4">
    <source>
        <dbReference type="ARBA" id="ARBA00022679"/>
    </source>
</evidence>
<gene>
    <name evidence="20" type="primary">dnaQ</name>
    <name evidence="21" type="ORF">IMCC12053_1768</name>
</gene>
<reference evidence="21 22" key="1">
    <citation type="submission" date="2015-05" db="EMBL/GenBank/DDBJ databases">
        <authorList>
            <person name="Wang D.B."/>
            <person name="Wang M."/>
        </authorList>
    </citation>
    <scope>NUCLEOTIDE SEQUENCE [LARGE SCALE GENOMIC DNA]</scope>
    <source>
        <strain evidence="21 22">IMCC 12053</strain>
    </source>
</reference>
<dbReference type="InterPro" id="IPR013520">
    <property type="entry name" value="Ribonucl_H"/>
</dbReference>
<keyword evidence="12 20" id="KW-0239">DNA-directed DNA polymerase</keyword>